<dbReference type="PROSITE" id="PS51257">
    <property type="entry name" value="PROKAR_LIPOPROTEIN"/>
    <property type="match status" value="1"/>
</dbReference>
<dbReference type="Proteomes" id="UP000215914">
    <property type="component" value="Unassembled WGS sequence"/>
</dbReference>
<evidence type="ECO:0000313" key="2">
    <source>
        <dbReference type="Proteomes" id="UP000215914"/>
    </source>
</evidence>
<organism evidence="1 2">
    <name type="scientific">Helianthus annuus</name>
    <name type="common">Common sunflower</name>
    <dbReference type="NCBI Taxonomy" id="4232"/>
    <lineage>
        <taxon>Eukaryota</taxon>
        <taxon>Viridiplantae</taxon>
        <taxon>Streptophyta</taxon>
        <taxon>Embryophyta</taxon>
        <taxon>Tracheophyta</taxon>
        <taxon>Spermatophyta</taxon>
        <taxon>Magnoliopsida</taxon>
        <taxon>eudicotyledons</taxon>
        <taxon>Gunneridae</taxon>
        <taxon>Pentapetalae</taxon>
        <taxon>asterids</taxon>
        <taxon>campanulids</taxon>
        <taxon>Asterales</taxon>
        <taxon>Asteraceae</taxon>
        <taxon>Asteroideae</taxon>
        <taxon>Heliantheae alliance</taxon>
        <taxon>Heliantheae</taxon>
        <taxon>Helianthus</taxon>
    </lineage>
</organism>
<gene>
    <name evidence="1" type="ORF">HanXRQr2_Chr05g0199511</name>
</gene>
<comment type="caution">
    <text evidence="1">The sequence shown here is derived from an EMBL/GenBank/DDBJ whole genome shotgun (WGS) entry which is preliminary data.</text>
</comment>
<protein>
    <submittedName>
        <fullName evidence="1">Uncharacterized protein</fullName>
    </submittedName>
</protein>
<reference evidence="1" key="2">
    <citation type="submission" date="2020-06" db="EMBL/GenBank/DDBJ databases">
        <title>Helianthus annuus Genome sequencing and assembly Release 2.</title>
        <authorList>
            <person name="Gouzy J."/>
            <person name="Langlade N."/>
            <person name="Munos S."/>
        </authorList>
    </citation>
    <scope>NUCLEOTIDE SEQUENCE</scope>
    <source>
        <tissue evidence="1">Leaves</tissue>
    </source>
</reference>
<dbReference type="EMBL" id="MNCJ02000320">
    <property type="protein sequence ID" value="KAF5804646.1"/>
    <property type="molecule type" value="Genomic_DNA"/>
</dbReference>
<reference evidence="1" key="1">
    <citation type="journal article" date="2017" name="Nature">
        <title>The sunflower genome provides insights into oil metabolism, flowering and Asterid evolution.</title>
        <authorList>
            <person name="Badouin H."/>
            <person name="Gouzy J."/>
            <person name="Grassa C.J."/>
            <person name="Murat F."/>
            <person name="Staton S.E."/>
            <person name="Cottret L."/>
            <person name="Lelandais-Briere C."/>
            <person name="Owens G.L."/>
            <person name="Carrere S."/>
            <person name="Mayjonade B."/>
            <person name="Legrand L."/>
            <person name="Gill N."/>
            <person name="Kane N.C."/>
            <person name="Bowers J.E."/>
            <person name="Hubner S."/>
            <person name="Bellec A."/>
            <person name="Berard A."/>
            <person name="Berges H."/>
            <person name="Blanchet N."/>
            <person name="Boniface M.C."/>
            <person name="Brunel D."/>
            <person name="Catrice O."/>
            <person name="Chaidir N."/>
            <person name="Claudel C."/>
            <person name="Donnadieu C."/>
            <person name="Faraut T."/>
            <person name="Fievet G."/>
            <person name="Helmstetter N."/>
            <person name="King M."/>
            <person name="Knapp S.J."/>
            <person name="Lai Z."/>
            <person name="Le Paslier M.C."/>
            <person name="Lippi Y."/>
            <person name="Lorenzon L."/>
            <person name="Mandel J.R."/>
            <person name="Marage G."/>
            <person name="Marchand G."/>
            <person name="Marquand E."/>
            <person name="Bret-Mestries E."/>
            <person name="Morien E."/>
            <person name="Nambeesan S."/>
            <person name="Nguyen T."/>
            <person name="Pegot-Espagnet P."/>
            <person name="Pouilly N."/>
            <person name="Raftis F."/>
            <person name="Sallet E."/>
            <person name="Schiex T."/>
            <person name="Thomas J."/>
            <person name="Vandecasteele C."/>
            <person name="Vares D."/>
            <person name="Vear F."/>
            <person name="Vautrin S."/>
            <person name="Crespi M."/>
            <person name="Mangin B."/>
            <person name="Burke J.M."/>
            <person name="Salse J."/>
            <person name="Munos S."/>
            <person name="Vincourt P."/>
            <person name="Rieseberg L.H."/>
            <person name="Langlade N.B."/>
        </authorList>
    </citation>
    <scope>NUCLEOTIDE SEQUENCE</scope>
    <source>
        <tissue evidence="1">Leaves</tissue>
    </source>
</reference>
<name>A0A9K3IXV6_HELAN</name>
<proteinExistence type="predicted"/>
<dbReference type="Gramene" id="mRNA:HanXRQr2_Chr05g0199511">
    <property type="protein sequence ID" value="CDS:HanXRQr2_Chr05g0199511.1"/>
    <property type="gene ID" value="HanXRQr2_Chr05g0199511"/>
</dbReference>
<keyword evidence="2" id="KW-1185">Reference proteome</keyword>
<accession>A0A9K3IXV6</accession>
<sequence>MGRGLGTNAHVTTPGGLGFGCGPLGGGFSPALGGATHMTWRNLIGQEHYPFEIGFFPRLTIPL</sequence>
<dbReference type="AlphaFoldDB" id="A0A9K3IXV6"/>
<evidence type="ECO:0000313" key="1">
    <source>
        <dbReference type="EMBL" id="KAF5804646.1"/>
    </source>
</evidence>